<dbReference type="FunFam" id="3.10.120.10:FF:000003">
    <property type="entry name" value="membrane-associated progesterone receptor component 1"/>
    <property type="match status" value="1"/>
</dbReference>
<name>A0A0C3QU92_9AGAM</name>
<accession>A0A0C3QU92</accession>
<dbReference type="Pfam" id="PF00173">
    <property type="entry name" value="Cyt-b5"/>
    <property type="match status" value="1"/>
</dbReference>
<dbReference type="GO" id="GO:0016020">
    <property type="term" value="C:membrane"/>
    <property type="evidence" value="ECO:0007669"/>
    <property type="project" value="TreeGrafter"/>
</dbReference>
<evidence type="ECO:0000259" key="3">
    <source>
        <dbReference type="SMART" id="SM01117"/>
    </source>
</evidence>
<keyword evidence="5" id="KW-1185">Reference proteome</keyword>
<dbReference type="PANTHER" id="PTHR10281:SF115">
    <property type="entry name" value="BINDING PROTEIN, PUTATIVE (AFU_ORTHOLOGUE AFUA_4G06240)-RELATED"/>
    <property type="match status" value="1"/>
</dbReference>
<gene>
    <name evidence="4" type="ORF">M407DRAFT_118268</name>
</gene>
<dbReference type="Gene3D" id="3.10.120.10">
    <property type="entry name" value="Cytochrome b5-like heme/steroid binding domain"/>
    <property type="match status" value="1"/>
</dbReference>
<dbReference type="Proteomes" id="UP000054248">
    <property type="component" value="Unassembled WGS sequence"/>
</dbReference>
<dbReference type="InterPro" id="IPR036400">
    <property type="entry name" value="Cyt_B5-like_heme/steroid_sf"/>
</dbReference>
<protein>
    <recommendedName>
        <fullName evidence="3">Cytochrome b5 heme-binding domain-containing protein</fullName>
    </recommendedName>
</protein>
<dbReference type="AlphaFoldDB" id="A0A0C3QU92"/>
<dbReference type="InterPro" id="IPR050577">
    <property type="entry name" value="MAPR/NEUFC/NENF-like"/>
</dbReference>
<evidence type="ECO:0000256" key="2">
    <source>
        <dbReference type="SAM" id="MobiDB-lite"/>
    </source>
</evidence>
<dbReference type="SMART" id="SM01117">
    <property type="entry name" value="Cyt-b5"/>
    <property type="match status" value="1"/>
</dbReference>
<reference evidence="5" key="2">
    <citation type="submission" date="2015-01" db="EMBL/GenBank/DDBJ databases">
        <title>Evolutionary Origins and Diversification of the Mycorrhizal Mutualists.</title>
        <authorList>
            <consortium name="DOE Joint Genome Institute"/>
            <consortium name="Mycorrhizal Genomics Consortium"/>
            <person name="Kohler A."/>
            <person name="Kuo A."/>
            <person name="Nagy L.G."/>
            <person name="Floudas D."/>
            <person name="Copeland A."/>
            <person name="Barry K.W."/>
            <person name="Cichocki N."/>
            <person name="Veneault-Fourrey C."/>
            <person name="LaButti K."/>
            <person name="Lindquist E.A."/>
            <person name="Lipzen A."/>
            <person name="Lundell T."/>
            <person name="Morin E."/>
            <person name="Murat C."/>
            <person name="Riley R."/>
            <person name="Ohm R."/>
            <person name="Sun H."/>
            <person name="Tunlid A."/>
            <person name="Henrissat B."/>
            <person name="Grigoriev I.V."/>
            <person name="Hibbett D.S."/>
            <person name="Martin F."/>
        </authorList>
    </citation>
    <scope>NUCLEOTIDE SEQUENCE [LARGE SCALE GENOMIC DNA]</scope>
    <source>
        <strain evidence="5">MUT 4182</strain>
    </source>
</reference>
<reference evidence="4 5" key="1">
    <citation type="submission" date="2014-04" db="EMBL/GenBank/DDBJ databases">
        <authorList>
            <consortium name="DOE Joint Genome Institute"/>
            <person name="Kuo A."/>
            <person name="Girlanda M."/>
            <person name="Perotto S."/>
            <person name="Kohler A."/>
            <person name="Nagy L.G."/>
            <person name="Floudas D."/>
            <person name="Copeland A."/>
            <person name="Barry K.W."/>
            <person name="Cichocki N."/>
            <person name="Veneault-Fourrey C."/>
            <person name="LaButti K."/>
            <person name="Lindquist E.A."/>
            <person name="Lipzen A."/>
            <person name="Lundell T."/>
            <person name="Morin E."/>
            <person name="Murat C."/>
            <person name="Sun H."/>
            <person name="Tunlid A."/>
            <person name="Henrissat B."/>
            <person name="Grigoriev I.V."/>
            <person name="Hibbett D.S."/>
            <person name="Martin F."/>
            <person name="Nordberg H.P."/>
            <person name="Cantor M.N."/>
            <person name="Hua S.X."/>
        </authorList>
    </citation>
    <scope>NUCLEOTIDE SEQUENCE [LARGE SCALE GENOMIC DNA]</scope>
    <source>
        <strain evidence="4 5">MUT 4182</strain>
    </source>
</reference>
<dbReference type="InterPro" id="IPR001199">
    <property type="entry name" value="Cyt_B5-like_heme/steroid-bd"/>
</dbReference>
<dbReference type="GO" id="GO:0005783">
    <property type="term" value="C:endoplasmic reticulum"/>
    <property type="evidence" value="ECO:0007669"/>
    <property type="project" value="TreeGrafter"/>
</dbReference>
<proteinExistence type="inferred from homology"/>
<dbReference type="PANTHER" id="PTHR10281">
    <property type="entry name" value="MEMBRANE-ASSOCIATED PROGESTERONE RECEPTOR COMPONENT-RELATED"/>
    <property type="match status" value="1"/>
</dbReference>
<evidence type="ECO:0000256" key="1">
    <source>
        <dbReference type="ARBA" id="ARBA00038357"/>
    </source>
</evidence>
<dbReference type="SUPFAM" id="SSF55856">
    <property type="entry name" value="Cytochrome b5-like heme/steroid binding domain"/>
    <property type="match status" value="1"/>
</dbReference>
<evidence type="ECO:0000313" key="5">
    <source>
        <dbReference type="Proteomes" id="UP000054248"/>
    </source>
</evidence>
<dbReference type="GO" id="GO:0020037">
    <property type="term" value="F:heme binding"/>
    <property type="evidence" value="ECO:0007669"/>
    <property type="project" value="UniProtKB-ARBA"/>
</dbReference>
<dbReference type="HOGENOM" id="CLU_042860_3_2_1"/>
<sequence>MSAPAPQSLAGDTQVSLAPPRKDPIPKSVLATKTGVNGAPIWVAVKGLVFDCSAKPDMYGPGAGYHIFAGKDGSKALGLGSLKPEDAVADYSSLGPDEMKTLDNWLKFFEKRYNQVGVVAP</sequence>
<dbReference type="EMBL" id="KN822958">
    <property type="protein sequence ID" value="KIO31964.1"/>
    <property type="molecule type" value="Genomic_DNA"/>
</dbReference>
<evidence type="ECO:0000313" key="4">
    <source>
        <dbReference type="EMBL" id="KIO31964.1"/>
    </source>
</evidence>
<organism evidence="4 5">
    <name type="scientific">Tulasnella calospora MUT 4182</name>
    <dbReference type="NCBI Taxonomy" id="1051891"/>
    <lineage>
        <taxon>Eukaryota</taxon>
        <taxon>Fungi</taxon>
        <taxon>Dikarya</taxon>
        <taxon>Basidiomycota</taxon>
        <taxon>Agaricomycotina</taxon>
        <taxon>Agaricomycetes</taxon>
        <taxon>Cantharellales</taxon>
        <taxon>Tulasnellaceae</taxon>
        <taxon>Tulasnella</taxon>
    </lineage>
</organism>
<feature type="domain" description="Cytochrome b5 heme-binding" evidence="3">
    <location>
        <begin position="25"/>
        <end position="120"/>
    </location>
</feature>
<feature type="region of interest" description="Disordered" evidence="2">
    <location>
        <begin position="1"/>
        <end position="26"/>
    </location>
</feature>
<dbReference type="OrthoDB" id="899at2759"/>
<comment type="similarity">
    <text evidence="1">Belongs to the cytochrome b5 family. MAPR subfamily.</text>
</comment>